<dbReference type="RefSeq" id="WP_386106805.1">
    <property type="nucleotide sequence ID" value="NZ_JBHTJR010000042.1"/>
</dbReference>
<protein>
    <recommendedName>
        <fullName evidence="3">Lipoprotein</fullName>
    </recommendedName>
</protein>
<name>A0ABW3JTN2_9FLAO</name>
<evidence type="ECO:0000313" key="1">
    <source>
        <dbReference type="EMBL" id="MFD0992988.1"/>
    </source>
</evidence>
<sequence>MKRLLNILILFLTVIACKKAPKLETKNRETTTTVVSTNNKLKKESEVKQNKLPENEQTIQEFLEQLKIAIKNNNFNRIESGLSFPFEHKSGGELVDSYNSFKEIKAGDGELFNKIEKANYLKDCNDEVENIKRYCISYFDDTVDITFYAVKKDNQFKVISMETPN</sequence>
<evidence type="ECO:0000313" key="2">
    <source>
        <dbReference type="Proteomes" id="UP001597062"/>
    </source>
</evidence>
<keyword evidence="2" id="KW-1185">Reference proteome</keyword>
<dbReference type="Proteomes" id="UP001597062">
    <property type="component" value="Unassembled WGS sequence"/>
</dbReference>
<comment type="caution">
    <text evidence="1">The sequence shown here is derived from an EMBL/GenBank/DDBJ whole genome shotgun (WGS) entry which is preliminary data.</text>
</comment>
<organism evidence="1 2">
    <name type="scientific">Tenacibaculum geojense</name>
    <dbReference type="NCBI Taxonomy" id="915352"/>
    <lineage>
        <taxon>Bacteria</taxon>
        <taxon>Pseudomonadati</taxon>
        <taxon>Bacteroidota</taxon>
        <taxon>Flavobacteriia</taxon>
        <taxon>Flavobacteriales</taxon>
        <taxon>Flavobacteriaceae</taxon>
        <taxon>Tenacibaculum</taxon>
    </lineage>
</organism>
<reference evidence="2" key="1">
    <citation type="journal article" date="2019" name="Int. J. Syst. Evol. Microbiol.">
        <title>The Global Catalogue of Microorganisms (GCM) 10K type strain sequencing project: providing services to taxonomists for standard genome sequencing and annotation.</title>
        <authorList>
            <consortium name="The Broad Institute Genomics Platform"/>
            <consortium name="The Broad Institute Genome Sequencing Center for Infectious Disease"/>
            <person name="Wu L."/>
            <person name="Ma J."/>
        </authorList>
    </citation>
    <scope>NUCLEOTIDE SEQUENCE [LARGE SCALE GENOMIC DNA]</scope>
    <source>
        <strain evidence="2">CCUG 60527</strain>
    </source>
</reference>
<dbReference type="EMBL" id="JBHTJR010000042">
    <property type="protein sequence ID" value="MFD0992988.1"/>
    <property type="molecule type" value="Genomic_DNA"/>
</dbReference>
<evidence type="ECO:0008006" key="3">
    <source>
        <dbReference type="Google" id="ProtNLM"/>
    </source>
</evidence>
<proteinExistence type="predicted"/>
<gene>
    <name evidence="1" type="ORF">ACFQ1U_07205</name>
</gene>
<accession>A0ABW3JTN2</accession>
<dbReference type="PROSITE" id="PS51257">
    <property type="entry name" value="PROKAR_LIPOPROTEIN"/>
    <property type="match status" value="1"/>
</dbReference>